<evidence type="ECO:0000313" key="1">
    <source>
        <dbReference type="EMBL" id="CAJ2632450.1"/>
    </source>
</evidence>
<proteinExistence type="predicted"/>
<name>A0ACB0IKE7_TRIPR</name>
<evidence type="ECO:0000313" key="2">
    <source>
        <dbReference type="Proteomes" id="UP001177021"/>
    </source>
</evidence>
<accession>A0ACB0IKE7</accession>
<protein>
    <submittedName>
        <fullName evidence="1">Uncharacterized protein</fullName>
    </submittedName>
</protein>
<gene>
    <name evidence="1" type="ORF">MILVUS5_LOCUS3755</name>
</gene>
<keyword evidence="2" id="KW-1185">Reference proteome</keyword>
<sequence length="78" mass="8733">MAYVKHALVVVFLATFGVYYFNSFSYHLITYVNLTKTASRREVGAFALIILILNSNMAGVLPLTLKQNATSRFSLTLQ</sequence>
<reference evidence="1" key="1">
    <citation type="submission" date="2023-10" db="EMBL/GenBank/DDBJ databases">
        <authorList>
            <person name="Rodriguez Cubillos JULIANA M."/>
            <person name="De Vega J."/>
        </authorList>
    </citation>
    <scope>NUCLEOTIDE SEQUENCE</scope>
</reference>
<organism evidence="1 2">
    <name type="scientific">Trifolium pratense</name>
    <name type="common">Red clover</name>
    <dbReference type="NCBI Taxonomy" id="57577"/>
    <lineage>
        <taxon>Eukaryota</taxon>
        <taxon>Viridiplantae</taxon>
        <taxon>Streptophyta</taxon>
        <taxon>Embryophyta</taxon>
        <taxon>Tracheophyta</taxon>
        <taxon>Spermatophyta</taxon>
        <taxon>Magnoliopsida</taxon>
        <taxon>eudicotyledons</taxon>
        <taxon>Gunneridae</taxon>
        <taxon>Pentapetalae</taxon>
        <taxon>rosids</taxon>
        <taxon>fabids</taxon>
        <taxon>Fabales</taxon>
        <taxon>Fabaceae</taxon>
        <taxon>Papilionoideae</taxon>
        <taxon>50 kb inversion clade</taxon>
        <taxon>NPAAA clade</taxon>
        <taxon>Hologalegina</taxon>
        <taxon>IRL clade</taxon>
        <taxon>Trifolieae</taxon>
        <taxon>Trifolium</taxon>
    </lineage>
</organism>
<dbReference type="EMBL" id="CASHSV030000001">
    <property type="protein sequence ID" value="CAJ2632450.1"/>
    <property type="molecule type" value="Genomic_DNA"/>
</dbReference>
<dbReference type="Proteomes" id="UP001177021">
    <property type="component" value="Unassembled WGS sequence"/>
</dbReference>
<comment type="caution">
    <text evidence="1">The sequence shown here is derived from an EMBL/GenBank/DDBJ whole genome shotgun (WGS) entry which is preliminary data.</text>
</comment>